<keyword evidence="3" id="KW-1185">Reference proteome</keyword>
<evidence type="ECO:0000259" key="1">
    <source>
        <dbReference type="PROSITE" id="PS50011"/>
    </source>
</evidence>
<reference evidence="2 3" key="1">
    <citation type="journal article" date="2016" name="Mol. Biol. Evol.">
        <title>Comparative Genomics of Early-Diverging Mushroom-Forming Fungi Provides Insights into the Origins of Lignocellulose Decay Capabilities.</title>
        <authorList>
            <person name="Nagy L.G."/>
            <person name="Riley R."/>
            <person name="Tritt A."/>
            <person name="Adam C."/>
            <person name="Daum C."/>
            <person name="Floudas D."/>
            <person name="Sun H."/>
            <person name="Yadav J.S."/>
            <person name="Pangilinan J."/>
            <person name="Larsson K.H."/>
            <person name="Matsuura K."/>
            <person name="Barry K."/>
            <person name="Labutti K."/>
            <person name="Kuo R."/>
            <person name="Ohm R.A."/>
            <person name="Bhattacharya S.S."/>
            <person name="Shirouzu T."/>
            <person name="Yoshinaga Y."/>
            <person name="Martin F.M."/>
            <person name="Grigoriev I.V."/>
            <person name="Hibbett D.S."/>
        </authorList>
    </citation>
    <scope>NUCLEOTIDE SEQUENCE [LARGE SCALE GENOMIC DNA]</scope>
    <source>
        <strain evidence="2 3">HHB10207 ss-3</strain>
    </source>
</reference>
<dbReference type="GO" id="GO:0005524">
    <property type="term" value="F:ATP binding"/>
    <property type="evidence" value="ECO:0007669"/>
    <property type="project" value="InterPro"/>
</dbReference>
<proteinExistence type="predicted"/>
<dbReference type="STRING" id="1314776.A0A166CTM6"/>
<sequence>MSTWIADHSAAVLDFQDLTPHITYLEEYSYAVASGGFADIFRAKYRGKDVAVKVIRSRSSDEEKVQTWFTKVKREMSVWSMLDHDNILPFLGFCDFQGAPIMPRNSLASMCPVSPWMKNGSAPRYIRDNPHVDRVALLLGIAKGLSYLHSRKIIHGDLKGENVLITDKGTPVLADFGLAAFDDIDYTLMSSSTGGVKGTSRWVAPELLRGGDTASKVSRGSDIWALGCIFLEVVALMKPYAAYKNDLPILFAIMRHRLPHESLSTSTRVLYKQENISSDLVEEVEPPPPAFARHPGLWDLCLKCWDFEPTSRPKCSDISDFIAQLQSTRVPSTPLDSSIAYEPPLLSTPETSNKSIPPLDELFKEFTDLKIDVIYPENPHEALRSFRYAEIYKGQFKGSWVALKVVEVGHWSGVHEKVLLKVSFAPHSTWIILIVSDDLLENFPRDEYVVKVEAR</sequence>
<dbReference type="PANTHER" id="PTHR44329">
    <property type="entry name" value="SERINE/THREONINE-PROTEIN KINASE TNNI3K-RELATED"/>
    <property type="match status" value="1"/>
</dbReference>
<dbReference type="Pfam" id="PF00069">
    <property type="entry name" value="Pkinase"/>
    <property type="match status" value="1"/>
</dbReference>
<gene>
    <name evidence="2" type="ORF">SISSUDRAFT_1005674</name>
</gene>
<dbReference type="SMART" id="SM00220">
    <property type="entry name" value="S_TKc"/>
    <property type="match status" value="1"/>
</dbReference>
<dbReference type="AlphaFoldDB" id="A0A166CTM6"/>
<dbReference type="Gene3D" id="3.30.200.20">
    <property type="entry name" value="Phosphorylase Kinase, domain 1"/>
    <property type="match status" value="1"/>
</dbReference>
<dbReference type="InterPro" id="IPR000719">
    <property type="entry name" value="Prot_kinase_dom"/>
</dbReference>
<dbReference type="GO" id="GO:0004674">
    <property type="term" value="F:protein serine/threonine kinase activity"/>
    <property type="evidence" value="ECO:0007669"/>
    <property type="project" value="TreeGrafter"/>
</dbReference>
<keyword evidence="2" id="KW-0808">Transferase</keyword>
<keyword evidence="2" id="KW-0418">Kinase</keyword>
<evidence type="ECO:0000313" key="3">
    <source>
        <dbReference type="Proteomes" id="UP000076798"/>
    </source>
</evidence>
<dbReference type="Proteomes" id="UP000076798">
    <property type="component" value="Unassembled WGS sequence"/>
</dbReference>
<dbReference type="InterPro" id="IPR051681">
    <property type="entry name" value="Ser/Thr_Kinases-Pseudokinases"/>
</dbReference>
<feature type="domain" description="Protein kinase" evidence="1">
    <location>
        <begin position="26"/>
        <end position="322"/>
    </location>
</feature>
<dbReference type="PROSITE" id="PS00108">
    <property type="entry name" value="PROTEIN_KINASE_ST"/>
    <property type="match status" value="1"/>
</dbReference>
<organism evidence="2 3">
    <name type="scientific">Sistotremastrum suecicum HHB10207 ss-3</name>
    <dbReference type="NCBI Taxonomy" id="1314776"/>
    <lineage>
        <taxon>Eukaryota</taxon>
        <taxon>Fungi</taxon>
        <taxon>Dikarya</taxon>
        <taxon>Basidiomycota</taxon>
        <taxon>Agaricomycotina</taxon>
        <taxon>Agaricomycetes</taxon>
        <taxon>Sistotremastrales</taxon>
        <taxon>Sistotremastraceae</taxon>
        <taxon>Sistotremastrum</taxon>
    </lineage>
</organism>
<dbReference type="Gene3D" id="1.10.510.10">
    <property type="entry name" value="Transferase(Phosphotransferase) domain 1"/>
    <property type="match status" value="1"/>
</dbReference>
<dbReference type="InterPro" id="IPR008271">
    <property type="entry name" value="Ser/Thr_kinase_AS"/>
</dbReference>
<dbReference type="InterPro" id="IPR011009">
    <property type="entry name" value="Kinase-like_dom_sf"/>
</dbReference>
<protein>
    <submittedName>
        <fullName evidence="2">Kinase-like protein</fullName>
    </submittedName>
</protein>
<dbReference type="OrthoDB" id="4062651at2759"/>
<dbReference type="EMBL" id="KV428076">
    <property type="protein sequence ID" value="KZT37802.1"/>
    <property type="molecule type" value="Genomic_DNA"/>
</dbReference>
<accession>A0A166CTM6</accession>
<name>A0A166CTM6_9AGAM</name>
<dbReference type="SUPFAM" id="SSF56112">
    <property type="entry name" value="Protein kinase-like (PK-like)"/>
    <property type="match status" value="1"/>
</dbReference>
<dbReference type="PROSITE" id="PS50011">
    <property type="entry name" value="PROTEIN_KINASE_DOM"/>
    <property type="match status" value="1"/>
</dbReference>
<evidence type="ECO:0000313" key="2">
    <source>
        <dbReference type="EMBL" id="KZT37802.1"/>
    </source>
</evidence>